<reference evidence="2 3" key="1">
    <citation type="submission" date="2020-08" db="EMBL/GenBank/DDBJ databases">
        <title>Sequencing the genomes of 1000 actinobacteria strains.</title>
        <authorList>
            <person name="Klenk H.-P."/>
        </authorList>
    </citation>
    <scope>NUCLEOTIDE SEQUENCE [LARGE SCALE GENOMIC DNA]</scope>
    <source>
        <strain evidence="2 3">DSM 45582</strain>
    </source>
</reference>
<evidence type="ECO:0000256" key="1">
    <source>
        <dbReference type="SAM" id="Phobius"/>
    </source>
</evidence>
<gene>
    <name evidence="2" type="ORF">BJ969_005093</name>
</gene>
<keyword evidence="1" id="KW-1133">Transmembrane helix</keyword>
<organism evidence="2 3">
    <name type="scientific">Saccharopolyspora gloriosae</name>
    <dbReference type="NCBI Taxonomy" id="455344"/>
    <lineage>
        <taxon>Bacteria</taxon>
        <taxon>Bacillati</taxon>
        <taxon>Actinomycetota</taxon>
        <taxon>Actinomycetes</taxon>
        <taxon>Pseudonocardiales</taxon>
        <taxon>Pseudonocardiaceae</taxon>
        <taxon>Saccharopolyspora</taxon>
    </lineage>
</organism>
<evidence type="ECO:0000313" key="2">
    <source>
        <dbReference type="EMBL" id="MBB5072005.1"/>
    </source>
</evidence>
<dbReference type="AlphaFoldDB" id="A0A840NPU8"/>
<dbReference type="EMBL" id="JACHIV010000001">
    <property type="protein sequence ID" value="MBB5072005.1"/>
    <property type="molecule type" value="Genomic_DNA"/>
</dbReference>
<feature type="transmembrane region" description="Helical" evidence="1">
    <location>
        <begin position="19"/>
        <end position="36"/>
    </location>
</feature>
<dbReference type="Proteomes" id="UP000580474">
    <property type="component" value="Unassembled WGS sequence"/>
</dbReference>
<dbReference type="RefSeq" id="WP_184483025.1">
    <property type="nucleotide sequence ID" value="NZ_JACHIV010000001.1"/>
</dbReference>
<proteinExistence type="predicted"/>
<accession>A0A840NPU8</accession>
<name>A0A840NPU8_9PSEU</name>
<feature type="transmembrane region" description="Helical" evidence="1">
    <location>
        <begin position="42"/>
        <end position="61"/>
    </location>
</feature>
<keyword evidence="3" id="KW-1185">Reference proteome</keyword>
<protein>
    <submittedName>
        <fullName evidence="2">Uncharacterized protein</fullName>
    </submittedName>
</protein>
<keyword evidence="1" id="KW-0812">Transmembrane</keyword>
<sequence>MADDARDETSSAHRPDTPLLVAGALALTVSGSVLFGGSQDFWIEWSLAGAAVLVGIFLLIASMRRRDR</sequence>
<comment type="caution">
    <text evidence="2">The sequence shown here is derived from an EMBL/GenBank/DDBJ whole genome shotgun (WGS) entry which is preliminary data.</text>
</comment>
<keyword evidence="1" id="KW-0472">Membrane</keyword>
<evidence type="ECO:0000313" key="3">
    <source>
        <dbReference type="Proteomes" id="UP000580474"/>
    </source>
</evidence>